<gene>
    <name evidence="5" type="ORF">Scep_025435</name>
</gene>
<keyword evidence="6" id="KW-1185">Reference proteome</keyword>
<evidence type="ECO:0008006" key="7">
    <source>
        <dbReference type="Google" id="ProtNLM"/>
    </source>
</evidence>
<organism evidence="5 6">
    <name type="scientific">Stephania cephalantha</name>
    <dbReference type="NCBI Taxonomy" id="152367"/>
    <lineage>
        <taxon>Eukaryota</taxon>
        <taxon>Viridiplantae</taxon>
        <taxon>Streptophyta</taxon>
        <taxon>Embryophyta</taxon>
        <taxon>Tracheophyta</taxon>
        <taxon>Spermatophyta</taxon>
        <taxon>Magnoliopsida</taxon>
        <taxon>Ranunculales</taxon>
        <taxon>Menispermaceae</taxon>
        <taxon>Menispermoideae</taxon>
        <taxon>Cissampelideae</taxon>
        <taxon>Stephania</taxon>
    </lineage>
</organism>
<dbReference type="InterPro" id="IPR052575">
    <property type="entry name" value="SSU_processome_comp_20"/>
</dbReference>
<feature type="domain" description="U3 small nucleolar RNA-associated protein 20 N-terminal" evidence="2">
    <location>
        <begin position="900"/>
        <end position="1489"/>
    </location>
</feature>
<feature type="domain" description="U3 small nucleolar RNA-associated protein 20 C-terminal" evidence="4">
    <location>
        <begin position="2566"/>
        <end position="2658"/>
    </location>
</feature>
<dbReference type="InterPro" id="IPR011989">
    <property type="entry name" value="ARM-like"/>
</dbReference>
<dbReference type="Gene3D" id="1.25.10.10">
    <property type="entry name" value="Leucine-rich Repeat Variant"/>
    <property type="match status" value="2"/>
</dbReference>
<evidence type="ECO:0000259" key="4">
    <source>
        <dbReference type="Pfam" id="PF23099"/>
    </source>
</evidence>
<accession>A0AAP0EI80</accession>
<dbReference type="Pfam" id="PF20416">
    <property type="entry name" value="UTP20"/>
    <property type="match status" value="1"/>
</dbReference>
<name>A0AAP0EI80_9MAGN</name>
<dbReference type="InterPro" id="IPR016024">
    <property type="entry name" value="ARM-type_fold"/>
</dbReference>
<evidence type="ECO:0000259" key="2">
    <source>
        <dbReference type="Pfam" id="PF07539"/>
    </source>
</evidence>
<dbReference type="Pfam" id="PF23099">
    <property type="entry name" value="UTP20_C"/>
    <property type="match status" value="1"/>
</dbReference>
<evidence type="ECO:0000313" key="6">
    <source>
        <dbReference type="Proteomes" id="UP001419268"/>
    </source>
</evidence>
<dbReference type="InterPro" id="IPR057525">
    <property type="entry name" value="UTP20_C"/>
</dbReference>
<evidence type="ECO:0000313" key="5">
    <source>
        <dbReference type="EMBL" id="KAK9093966.1"/>
    </source>
</evidence>
<dbReference type="PANTHER" id="PTHR17695:SF11">
    <property type="entry name" value="SMALL SUBUNIT PROCESSOME COMPONENT 20 HOMOLOG"/>
    <property type="match status" value="1"/>
</dbReference>
<dbReference type="SUPFAM" id="SSF48371">
    <property type="entry name" value="ARM repeat"/>
    <property type="match status" value="2"/>
</dbReference>
<comment type="caution">
    <text evidence="5">The sequence shown here is derived from an EMBL/GenBank/DDBJ whole genome shotgun (WGS) entry which is preliminary data.</text>
</comment>
<reference evidence="5 6" key="1">
    <citation type="submission" date="2024-01" db="EMBL/GenBank/DDBJ databases">
        <title>Genome assemblies of Stephania.</title>
        <authorList>
            <person name="Yang L."/>
        </authorList>
    </citation>
    <scope>NUCLEOTIDE SEQUENCE [LARGE SCALE GENOMIC DNA]</scope>
    <source>
        <strain evidence="5">JXDWG</strain>
        <tissue evidence="5">Leaf</tissue>
    </source>
</reference>
<dbReference type="InterPro" id="IPR046523">
    <property type="entry name" value="UTP20_dom"/>
</dbReference>
<feature type="compositionally biased region" description="Basic and acidic residues" evidence="1">
    <location>
        <begin position="796"/>
        <end position="823"/>
    </location>
</feature>
<evidence type="ECO:0000256" key="1">
    <source>
        <dbReference type="SAM" id="MobiDB-lite"/>
    </source>
</evidence>
<sequence length="2670" mass="303634">MATPSHSLSVKSLNKGSGRGRFVFKKFSQKVNEIDIDVFRSLVPIKPNPSNGSSFFLDGLLEWRELNTAEDFISFYEEVMPMAQTLPQVLLHKKTIMSKLESRLNMGARLSLEPLLRLTAALSRDLLEDFLPFLSTFTRATVGLLQNGAEREPEIIEQIFTSWSYIMMFLQKYLVQDVVHLLKTTHKLRYYPKDYVQEFMAVAVSFLLRSAPNERQVIKGIRQATFEAVKKPSLLRESAVSSLFFNSMRGTPSRFHSKAELVLRLLLDGSIIDMGDSSIQGPGTVVKVVAATFQRLFAELHTEEHSLIWDCLFDEISAVGEGSLAHLDRLLSLLISAIQFSNGRKVSDYRPMLKVVNLLIQNFITCTYVKDPDSYLYEVVDKVLQAMLCILDSLPDSVNGSVYNDVSLEWSTIFEASVFDLRNRSLLSFIKELLLRDPRIVDTFKGHILSVVNRFIGVPSSAEDALFVMMKFLEKLPMNKQSSWNFDGISENKVSRFLIFIQEYIDTAINEISHRDPSTMHFNESRAAILWGILNCYPYIFAVQANASLILNLVHGFDHILEIRTDEVAGLPKLTWQSLLGAALACYHRLLAHRTSEPAEMKTFLNLAKKHRSSPQVLLSVAEFLDSVDRCPGPIVFHPELKEENANEAISIFADNLLSPDSDFRMSTLRILSHYEPLKTDTCQACSEDGYPFNVIELLLSIEATPLSVCTSRKIVNFISRIQMGLSASRISETYSLLLLTGLIGIFQKRFAQLWAPALECLSVLIDKNVGTIWGKYVHYLEQFQIEFFTFSNQPEKTEDPGKSEKDNEDSCKSEGENEDPGKSSDLAECFSAFLNPDIDSTPCATVLSLLLQLLQKVPSIAESRFQQLRPLFLEFMGYNDDSRSVESFNAHFCKGREWRGVLKDWLNLIKVMRNPRLLRDCPEGQFSLEDVLKYRLLDHNDADIQMKVLDCLLIWEGLLPYGQHLKNLIFSKKLREELATWAVSKDCHHIQEHHREFLVPLIIRVLMPKVRKLKTISSRKQASIDHRKAVLGFLTQLDVDELRPFFDLLVTHLSPVSFGNIAEYLRFSDVDKLEVKSVNHISWKKRNAFLHVTEDILKSFDEQHLKPFLSLLMGIVVKILESCTLELQSCQDNERSEVKHTPTGVRTALKSSDAILPARLKDQRSLCLKIVSLVLNKFEDYDFGIAFWDLFFKSVKSLIDGFKQEGSSSERPSSLFSCFLAMSRSHQLVSLLNREENLVPSILSILTMKTTSDAMVISVLSFIENLLNLHGELDDKEDLAMKGILLPNVAMLISSLHSFFQCCQETRRKLMRQIGKTEYRIFKLLPKYIKDPLVAEQFVDIALQFLGHKTQESDNCREALHAIQGVIPVMGGKTSGKILNVFAPLLTSAGLDVRLSICNLLDALASKDPSITVLAKLICELNAISSTEIDELDYDTRVSAYEKVDPKFFSTFTVDHALIILSHSVYDMSSEDLILRQSASMLFISFVRFCSFILDHQVVGGQEMLECEMAAETNTCWTKACVQRIIKKFFLNHMSKAMNKDISIQREWIALLQEMVLRLPALPALSSIRDLCSKDAEVDFFNNILHLQKHRRARALARFRNVIASSGFSQIILKKIFIPLFFKMLLVAEDENIRNACVESLATISGQMQWELYSAFLNRCFREMIFHSDKQKVFLRLICSVLDRFHFKETSFSQELGENCSHAANSGAFGGNKSGFLDVQIELQKKVLPKIQKLLNADSERVNVMVNLAALKLLKLLPVDVMDSQLPSIIQRICNFLKNRMEGIREDARSALAACVKELGLEYLQFIVKTLRATLKRGYELHVLGYTVNFILSKALAKPVSGKLDYCLGELLSVAENDIFGNVAEEKEVEKIASKMKETRTKEYYFEMLKRIAQNITFKSHALKLLSPIKAHLHRHLTPTLKEKLDKMLRRIAEGIQDNPSANQNDLFVFVYGLIENGFSEETLQHEDSLSAEMRNSSVSVGGNLPQSYHLVMVFALRILQTRLSKIRLDKKDAQLLSMLDPFVKLLGRCLNSKYEDVLSEALKCLPPLLRLPLPSLVMQANGIKTLLLDIVQKAGNTGSPLIQACLKLLTVLLKSTCSTLSSDELHMLIQFPLFIDLERNPSFLALSLLKAIVGRKLIVHEIYDLVTQVAYLMVRSTSEPIRKKSSQILLQFLLDYQLSQKRMQQHLEFLLENLGYEHPTGREAVLEMLHAIIVKFPRNVVNGQAQTFFPYLVLRLANEQDDKVRSMVGSTLKLLIGHTSQEIRLSMLGHIISCYKDENKNLWSTAAQVSGLFVEVLKRGFERHINTVLPVAKKILKSSLDVVANRQRDDSEVAAFPLWKEAYYSLVMLEKMLVQFPELYLERDLEEVWEAISEFLLHPHSWLRSISSRLLSRYFSAASEACRENGGSVNLENLLLMKPSRLFRIAVSFCCQLKAQLNDDAACIFISQNLGFAICGMHSFAERGQNCDQEFWLKEQGHFVKSFQLLGSRKDLSMLALLTSFEKVEHGQNCDQDLHSILVSPLLKKMGKVALQMEDIQMKTVFNCLQMISSQIGAEGCQRYAIDILLPLYKVCEGFSGKIISDDVMQLAVQVRDVIKRILGTENFVKTYNEIRKTMKAKRDKKKQEEKIMAVVDPMRNAKRKRRIADKLKANKKRKMMSMKLSRQMIGN</sequence>
<dbReference type="Pfam" id="PF07539">
    <property type="entry name" value="UTP20_N"/>
    <property type="match status" value="1"/>
</dbReference>
<protein>
    <recommendedName>
        <fullName evidence="7">Small subunit processome component 20 homolog</fullName>
    </recommendedName>
</protein>
<dbReference type="GO" id="GO:0032040">
    <property type="term" value="C:small-subunit processome"/>
    <property type="evidence" value="ECO:0007669"/>
    <property type="project" value="TreeGrafter"/>
</dbReference>
<feature type="region of interest" description="Disordered" evidence="1">
    <location>
        <begin position="795"/>
        <end position="824"/>
    </location>
</feature>
<dbReference type="GO" id="GO:0030686">
    <property type="term" value="C:90S preribosome"/>
    <property type="evidence" value="ECO:0007669"/>
    <property type="project" value="TreeGrafter"/>
</dbReference>
<proteinExistence type="predicted"/>
<dbReference type="InterPro" id="IPR011430">
    <property type="entry name" value="UTP20_N"/>
</dbReference>
<feature type="domain" description="U3 small nucleolar RNA-associated protein 20" evidence="3">
    <location>
        <begin position="1739"/>
        <end position="1956"/>
    </location>
</feature>
<dbReference type="Proteomes" id="UP001419268">
    <property type="component" value="Unassembled WGS sequence"/>
</dbReference>
<dbReference type="EMBL" id="JBBNAG010000011">
    <property type="protein sequence ID" value="KAK9093966.1"/>
    <property type="molecule type" value="Genomic_DNA"/>
</dbReference>
<evidence type="ECO:0000259" key="3">
    <source>
        <dbReference type="Pfam" id="PF20416"/>
    </source>
</evidence>
<dbReference type="PANTHER" id="PTHR17695">
    <property type="entry name" value="SMALL SUBUNIT PROCESSOME COMPONENT 20 HOMOLOG"/>
    <property type="match status" value="1"/>
</dbReference>